<keyword evidence="2 3" id="KW-0690">Ribosome biogenesis</keyword>
<comment type="subcellular location">
    <subcellularLocation>
        <location evidence="3">Cytoplasm</location>
    </subcellularLocation>
</comment>
<gene>
    <name evidence="3" type="primary">rimP</name>
    <name evidence="6" type="ORF">IAA48_00090</name>
</gene>
<comment type="similarity">
    <text evidence="3">Belongs to the RimP family.</text>
</comment>
<dbReference type="FunFam" id="3.30.300.70:FF:000001">
    <property type="entry name" value="Ribosome maturation factor RimP"/>
    <property type="match status" value="1"/>
</dbReference>
<dbReference type="PANTHER" id="PTHR33867:SF1">
    <property type="entry name" value="RIBOSOME MATURATION FACTOR RIMP"/>
    <property type="match status" value="1"/>
</dbReference>
<dbReference type="Pfam" id="PF02576">
    <property type="entry name" value="RimP_N"/>
    <property type="match status" value="1"/>
</dbReference>
<dbReference type="InterPro" id="IPR028998">
    <property type="entry name" value="RimP_C"/>
</dbReference>
<dbReference type="Gene3D" id="2.30.30.180">
    <property type="entry name" value="Ribosome maturation factor RimP, C-terminal domain"/>
    <property type="match status" value="1"/>
</dbReference>
<feature type="domain" description="Ribosome maturation factor RimP C-terminal" evidence="5">
    <location>
        <begin position="96"/>
        <end position="157"/>
    </location>
</feature>
<dbReference type="InterPro" id="IPR035956">
    <property type="entry name" value="RimP_N_sf"/>
</dbReference>
<dbReference type="Pfam" id="PF17384">
    <property type="entry name" value="DUF150_C"/>
    <property type="match status" value="1"/>
</dbReference>
<feature type="domain" description="Ribosome maturation factor RimP N-terminal" evidence="4">
    <location>
        <begin position="21"/>
        <end position="93"/>
    </location>
</feature>
<dbReference type="SUPFAM" id="SSF75420">
    <property type="entry name" value="YhbC-like, N-terminal domain"/>
    <property type="match status" value="1"/>
</dbReference>
<name>A0A9D1RB50_9FIRM</name>
<reference evidence="6" key="2">
    <citation type="submission" date="2021-04" db="EMBL/GenBank/DDBJ databases">
        <authorList>
            <person name="Gilroy R."/>
        </authorList>
    </citation>
    <scope>NUCLEOTIDE SEQUENCE</scope>
    <source>
        <strain evidence="6">421</strain>
    </source>
</reference>
<comment type="function">
    <text evidence="3">Required for maturation of 30S ribosomal subunits.</text>
</comment>
<protein>
    <recommendedName>
        <fullName evidence="3">Ribosome maturation factor RimP</fullName>
    </recommendedName>
</protein>
<dbReference type="InterPro" id="IPR028989">
    <property type="entry name" value="RimP_N"/>
</dbReference>
<dbReference type="GO" id="GO:0006412">
    <property type="term" value="P:translation"/>
    <property type="evidence" value="ECO:0007669"/>
    <property type="project" value="TreeGrafter"/>
</dbReference>
<evidence type="ECO:0000256" key="1">
    <source>
        <dbReference type="ARBA" id="ARBA00022490"/>
    </source>
</evidence>
<dbReference type="HAMAP" id="MF_01077">
    <property type="entry name" value="RimP"/>
    <property type="match status" value="1"/>
</dbReference>
<dbReference type="InterPro" id="IPR003728">
    <property type="entry name" value="Ribosome_maturation_RimP"/>
</dbReference>
<evidence type="ECO:0000256" key="2">
    <source>
        <dbReference type="ARBA" id="ARBA00022517"/>
    </source>
</evidence>
<dbReference type="SUPFAM" id="SSF74942">
    <property type="entry name" value="YhbC-like, C-terminal domain"/>
    <property type="match status" value="1"/>
</dbReference>
<evidence type="ECO:0000259" key="4">
    <source>
        <dbReference type="Pfam" id="PF02576"/>
    </source>
</evidence>
<evidence type="ECO:0000256" key="3">
    <source>
        <dbReference type="HAMAP-Rule" id="MF_01077"/>
    </source>
</evidence>
<dbReference type="Gene3D" id="3.30.300.70">
    <property type="entry name" value="RimP-like superfamily, N-terminal"/>
    <property type="match status" value="1"/>
</dbReference>
<reference evidence="6" key="1">
    <citation type="journal article" date="2021" name="PeerJ">
        <title>Extensive microbial diversity within the chicken gut microbiome revealed by metagenomics and culture.</title>
        <authorList>
            <person name="Gilroy R."/>
            <person name="Ravi A."/>
            <person name="Getino M."/>
            <person name="Pursley I."/>
            <person name="Horton D.L."/>
            <person name="Alikhan N.F."/>
            <person name="Baker D."/>
            <person name="Gharbi K."/>
            <person name="Hall N."/>
            <person name="Watson M."/>
            <person name="Adriaenssens E.M."/>
            <person name="Foster-Nyarko E."/>
            <person name="Jarju S."/>
            <person name="Secka A."/>
            <person name="Antonio M."/>
            <person name="Oren A."/>
            <person name="Chaudhuri R.R."/>
            <person name="La Ragione R."/>
            <person name="Hildebrand F."/>
            <person name="Pallen M.J."/>
        </authorList>
    </citation>
    <scope>NUCLEOTIDE SEQUENCE</scope>
    <source>
        <strain evidence="6">421</strain>
    </source>
</reference>
<dbReference type="GO" id="GO:0005829">
    <property type="term" value="C:cytosol"/>
    <property type="evidence" value="ECO:0007669"/>
    <property type="project" value="TreeGrafter"/>
</dbReference>
<evidence type="ECO:0000313" key="6">
    <source>
        <dbReference type="EMBL" id="HIW84873.1"/>
    </source>
</evidence>
<proteinExistence type="inferred from homology"/>
<sequence length="168" mass="19232">MNCLEKRDSLSQNVAQRVKEIAEPYAAELGVEIWDVVFKKEGSDWYLRIFIDKEGGISVDDCVDFTHLITKPLDDADPISQSYTLEVSSPGIERELKADRHFKKYIGARVFLRTIRPVNGVRDFAGVLKAYEDQKITVETDQGETMTFAKKDISFVKLDDFDINDFNK</sequence>
<dbReference type="GO" id="GO:0000028">
    <property type="term" value="P:ribosomal small subunit assembly"/>
    <property type="evidence" value="ECO:0007669"/>
    <property type="project" value="TreeGrafter"/>
</dbReference>
<dbReference type="Proteomes" id="UP000824205">
    <property type="component" value="Unassembled WGS sequence"/>
</dbReference>
<keyword evidence="1 3" id="KW-0963">Cytoplasm</keyword>
<comment type="caution">
    <text evidence="6">The sequence shown here is derived from an EMBL/GenBank/DDBJ whole genome shotgun (WGS) entry which is preliminary data.</text>
</comment>
<evidence type="ECO:0000259" key="5">
    <source>
        <dbReference type="Pfam" id="PF17384"/>
    </source>
</evidence>
<dbReference type="CDD" id="cd01734">
    <property type="entry name" value="YlxS_C"/>
    <property type="match status" value="1"/>
</dbReference>
<dbReference type="PANTHER" id="PTHR33867">
    <property type="entry name" value="RIBOSOME MATURATION FACTOR RIMP"/>
    <property type="match status" value="1"/>
</dbReference>
<evidence type="ECO:0000313" key="7">
    <source>
        <dbReference type="Proteomes" id="UP000824205"/>
    </source>
</evidence>
<dbReference type="InterPro" id="IPR036847">
    <property type="entry name" value="RimP_C_sf"/>
</dbReference>
<dbReference type="AlphaFoldDB" id="A0A9D1RB50"/>
<dbReference type="EMBL" id="DXGE01000001">
    <property type="protein sequence ID" value="HIW84873.1"/>
    <property type="molecule type" value="Genomic_DNA"/>
</dbReference>
<accession>A0A9D1RB50</accession>
<organism evidence="6 7">
    <name type="scientific">Candidatus Eubacterium faecipullorum</name>
    <dbReference type="NCBI Taxonomy" id="2838571"/>
    <lineage>
        <taxon>Bacteria</taxon>
        <taxon>Bacillati</taxon>
        <taxon>Bacillota</taxon>
        <taxon>Clostridia</taxon>
        <taxon>Eubacteriales</taxon>
        <taxon>Eubacteriaceae</taxon>
        <taxon>Eubacterium</taxon>
    </lineage>
</organism>